<dbReference type="SUPFAM" id="SSF56574">
    <property type="entry name" value="Serpins"/>
    <property type="match status" value="1"/>
</dbReference>
<feature type="domain" description="Serpin" evidence="3">
    <location>
        <begin position="24"/>
        <end position="404"/>
    </location>
</feature>
<dbReference type="PROSITE" id="PS00284">
    <property type="entry name" value="SERPIN"/>
    <property type="match status" value="1"/>
</dbReference>
<dbReference type="SMART" id="SM00093">
    <property type="entry name" value="SERPIN"/>
    <property type="match status" value="1"/>
</dbReference>
<proteinExistence type="evidence at transcript level"/>
<accession>A0A7D6A0T7</accession>
<evidence type="ECO:0000256" key="2">
    <source>
        <dbReference type="RuleBase" id="RU000411"/>
    </source>
</evidence>
<dbReference type="InterPro" id="IPR000215">
    <property type="entry name" value="Serpin_fam"/>
</dbReference>
<name>A0A7D6A0T7_FASHE</name>
<dbReference type="GO" id="GO:0004867">
    <property type="term" value="F:serine-type endopeptidase inhibitor activity"/>
    <property type="evidence" value="ECO:0007669"/>
    <property type="project" value="InterPro"/>
</dbReference>
<evidence type="ECO:0000313" key="4">
    <source>
        <dbReference type="EMBL" id="QLJ11040.1"/>
    </source>
</evidence>
<dbReference type="Pfam" id="PF00079">
    <property type="entry name" value="Serpin"/>
    <property type="match status" value="1"/>
</dbReference>
<dbReference type="GO" id="GO:0005615">
    <property type="term" value="C:extracellular space"/>
    <property type="evidence" value="ECO:0007669"/>
    <property type="project" value="InterPro"/>
</dbReference>
<dbReference type="Gene3D" id="3.30.497.10">
    <property type="entry name" value="Antithrombin, subunit I, domain 2"/>
    <property type="match status" value="1"/>
</dbReference>
<evidence type="ECO:0000259" key="3">
    <source>
        <dbReference type="SMART" id="SM00093"/>
    </source>
</evidence>
<evidence type="ECO:0000256" key="1">
    <source>
        <dbReference type="ARBA" id="ARBA00009500"/>
    </source>
</evidence>
<reference evidence="4" key="1">
    <citation type="journal article" date="2020" name="Int. J. Parasitol.">
        <title>Serpins in Fasciola hepatica: insights into host-parasite interactions.</title>
        <authorList>
            <person name="Di Maggio L.S."/>
            <person name="Tirloni L."/>
            <person name="Uhl M."/>
            <person name="Carmona C."/>
            <person name="Logullo C."/>
            <person name="Mulenga A."/>
            <person name="Vaz I.S.Jr."/>
            <person name="Berasain P."/>
        </authorList>
    </citation>
    <scope>NUCLEOTIDE SEQUENCE</scope>
</reference>
<dbReference type="InterPro" id="IPR023796">
    <property type="entry name" value="Serpin_dom"/>
</dbReference>
<dbReference type="AlphaFoldDB" id="A0A7D6A0T7"/>
<protein>
    <submittedName>
        <fullName evidence="4">Serpin 4</fullName>
    </submittedName>
</protein>
<organism evidence="4">
    <name type="scientific">Fasciola hepatica</name>
    <name type="common">Liver fluke</name>
    <dbReference type="NCBI Taxonomy" id="6192"/>
    <lineage>
        <taxon>Eukaryota</taxon>
        <taxon>Metazoa</taxon>
        <taxon>Spiralia</taxon>
        <taxon>Lophotrochozoa</taxon>
        <taxon>Platyhelminthes</taxon>
        <taxon>Trematoda</taxon>
        <taxon>Digenea</taxon>
        <taxon>Plagiorchiida</taxon>
        <taxon>Echinostomata</taxon>
        <taxon>Echinostomatoidea</taxon>
        <taxon>Fasciolidae</taxon>
        <taxon>Fasciola</taxon>
    </lineage>
</organism>
<dbReference type="PANTHER" id="PTHR11461">
    <property type="entry name" value="SERINE PROTEASE INHIBITOR, SERPIN"/>
    <property type="match status" value="1"/>
</dbReference>
<dbReference type="InterPro" id="IPR042178">
    <property type="entry name" value="Serpin_sf_1"/>
</dbReference>
<dbReference type="InterPro" id="IPR023795">
    <property type="entry name" value="Serpin_CS"/>
</dbReference>
<comment type="similarity">
    <text evidence="1 2">Belongs to the serpin family.</text>
</comment>
<dbReference type="PANTHER" id="PTHR11461:SF211">
    <property type="entry name" value="GH10112P-RELATED"/>
    <property type="match status" value="1"/>
</dbReference>
<dbReference type="InterPro" id="IPR036186">
    <property type="entry name" value="Serpin_sf"/>
</dbReference>
<dbReference type="EMBL" id="MN906754">
    <property type="protein sequence ID" value="QLJ11040.1"/>
    <property type="molecule type" value="mRNA"/>
</dbReference>
<dbReference type="Gene3D" id="2.30.39.10">
    <property type="entry name" value="Alpha-1-antitrypsin, domain 1"/>
    <property type="match status" value="1"/>
</dbReference>
<sequence>MCKSKVPDIDALYANQHPPVRFTQNFLSTTVRGQGDGDYLSCPLGVLFLLTTLLGSGGARGKTATQIANTLKLTNTVPSSDLKALRESGKNMYWRLTESLVGSESNRNQKKVPVVTISNAVFVKKDYDIKHDFKFSLESDYRAKLEKLDFSDHKNAVETINKWIRNRTHEMIPNFFRSPSELPKDAKLALVNVFTFKEEWEESFLPAATETADFWIKSGKTVKVQMMSDVQPLPYARFSDKGFSLIEKPLVGKRFSLVVLLPNQRWDMKKVDEVLNGFYLLKDLVDQASETAVSIKLPRFKIESQLDLIPYLRSLGVTDLFDQGLADLSGVTDSHKLYVNMMKQGAVLKVNEAGVEATAATAMMAVPMSLLVPNVQFHVDQPFVCFIYDRHLKMPLYAARVTNPRERL</sequence>
<dbReference type="InterPro" id="IPR042185">
    <property type="entry name" value="Serpin_sf_2"/>
</dbReference>